<dbReference type="AlphaFoldDB" id="A0A1V8SBH7"/>
<evidence type="ECO:0008006" key="4">
    <source>
        <dbReference type="Google" id="ProtNLM"/>
    </source>
</evidence>
<dbReference type="InterPro" id="IPR039535">
    <property type="entry name" value="ASST-like"/>
</dbReference>
<dbReference type="InterPro" id="IPR053143">
    <property type="entry name" value="Arylsulfate_ST"/>
</dbReference>
<evidence type="ECO:0000313" key="2">
    <source>
        <dbReference type="EMBL" id="OQN96270.1"/>
    </source>
</evidence>
<name>A0A1V8SBH7_9PEZI</name>
<dbReference type="SUPFAM" id="SSF50998">
    <property type="entry name" value="Quinoprotein alcohol dehydrogenase-like"/>
    <property type="match status" value="1"/>
</dbReference>
<gene>
    <name evidence="2" type="ORF">B0A48_17832</name>
</gene>
<comment type="caution">
    <text evidence="2">The sequence shown here is derived from an EMBL/GenBank/DDBJ whole genome shotgun (WGS) entry which is preliminary data.</text>
</comment>
<protein>
    <recommendedName>
        <fullName evidence="4">ASST-domain-containing protein</fullName>
    </recommendedName>
</protein>
<feature type="chain" id="PRO_5012190100" description="ASST-domain-containing protein" evidence="1">
    <location>
        <begin position="24"/>
        <end position="398"/>
    </location>
</feature>
<reference evidence="3" key="1">
    <citation type="submission" date="2017-03" db="EMBL/GenBank/DDBJ databases">
        <title>Genomes of endolithic fungi from Antarctica.</title>
        <authorList>
            <person name="Coleine C."/>
            <person name="Masonjones S."/>
            <person name="Stajich J.E."/>
        </authorList>
    </citation>
    <scope>NUCLEOTIDE SEQUENCE [LARGE SCALE GENOMIC DNA]</scope>
    <source>
        <strain evidence="3">CCFEE 5527</strain>
    </source>
</reference>
<dbReference type="InParanoid" id="A0A1V8SBH7"/>
<proteinExistence type="predicted"/>
<keyword evidence="3" id="KW-1185">Reference proteome</keyword>
<organism evidence="2 3">
    <name type="scientific">Cryoendolithus antarcticus</name>
    <dbReference type="NCBI Taxonomy" id="1507870"/>
    <lineage>
        <taxon>Eukaryota</taxon>
        <taxon>Fungi</taxon>
        <taxon>Dikarya</taxon>
        <taxon>Ascomycota</taxon>
        <taxon>Pezizomycotina</taxon>
        <taxon>Dothideomycetes</taxon>
        <taxon>Dothideomycetidae</taxon>
        <taxon>Cladosporiales</taxon>
        <taxon>Cladosporiaceae</taxon>
        <taxon>Cryoendolithus</taxon>
    </lineage>
</organism>
<evidence type="ECO:0000256" key="1">
    <source>
        <dbReference type="SAM" id="SignalP"/>
    </source>
</evidence>
<keyword evidence="1" id="KW-0732">Signal</keyword>
<dbReference type="Pfam" id="PF14269">
    <property type="entry name" value="Arylsulfotran_2"/>
    <property type="match status" value="1"/>
</dbReference>
<accession>A0A1V8SBH7</accession>
<dbReference type="InterPro" id="IPR011047">
    <property type="entry name" value="Quinoprotein_ADH-like_sf"/>
</dbReference>
<dbReference type="STRING" id="1507870.A0A1V8SBH7"/>
<dbReference type="PANTHER" id="PTHR35340:SF5">
    <property type="entry name" value="ASST-DOMAIN-CONTAINING PROTEIN"/>
    <property type="match status" value="1"/>
</dbReference>
<dbReference type="PANTHER" id="PTHR35340">
    <property type="entry name" value="PQQ ENZYME REPEAT PROTEIN-RELATED"/>
    <property type="match status" value="1"/>
</dbReference>
<dbReference type="OrthoDB" id="5427350at2759"/>
<evidence type="ECO:0000313" key="3">
    <source>
        <dbReference type="Proteomes" id="UP000192596"/>
    </source>
</evidence>
<feature type="signal peptide" evidence="1">
    <location>
        <begin position="1"/>
        <end position="23"/>
    </location>
</feature>
<dbReference type="EMBL" id="NAJO01000069">
    <property type="protein sequence ID" value="OQN96270.1"/>
    <property type="molecule type" value="Genomic_DNA"/>
</dbReference>
<sequence>MSLATLLILPLLSIHQLLLPTLAYLHPTLRSPFQDLAVYGLCPKTTFHSSPHTPPTPNIVRWNDAACSSGSILASFNGPSVPHPGPSIFTASGELVWHSNEYGVAMNLRLQTYNNGPVLTFWAGEKAATSGKGSYYILNERYELVRKVDVVGGELFGDLHEFITTPEDTAILTVYNTTIADLSGMGLARGKESWVTDSLFQEIDLESGELLFQWSALDDFDPKETYMGQPLSGFAEDSGFDSFHINSVDKHPGSGDYLVSSRHTHTLSLISGEDGEVLWVLGGAGNDFEDLSLEAEGGSAIEFRWQHDARFVDAALLPIKLREYGDEEEGVYYVSLFDNQKAGPLHRDAEQSRGLILRLDTRDEASMTAEVVQSFTSTYGTLAGSQGSVQILPPSPSL</sequence>
<dbReference type="Proteomes" id="UP000192596">
    <property type="component" value="Unassembled WGS sequence"/>
</dbReference>